<comment type="caution">
    <text evidence="1">The sequence shown here is derived from an EMBL/GenBank/DDBJ whole genome shotgun (WGS) entry which is preliminary data.</text>
</comment>
<dbReference type="EMBL" id="JARJCN010000044">
    <property type="protein sequence ID" value="KAJ7082744.1"/>
    <property type="molecule type" value="Genomic_DNA"/>
</dbReference>
<protein>
    <submittedName>
        <fullName evidence="1">Uncharacterized protein</fullName>
    </submittedName>
</protein>
<proteinExistence type="predicted"/>
<organism evidence="1 2">
    <name type="scientific">Mycena belliarum</name>
    <dbReference type="NCBI Taxonomy" id="1033014"/>
    <lineage>
        <taxon>Eukaryota</taxon>
        <taxon>Fungi</taxon>
        <taxon>Dikarya</taxon>
        <taxon>Basidiomycota</taxon>
        <taxon>Agaricomycotina</taxon>
        <taxon>Agaricomycetes</taxon>
        <taxon>Agaricomycetidae</taxon>
        <taxon>Agaricales</taxon>
        <taxon>Marasmiineae</taxon>
        <taxon>Mycenaceae</taxon>
        <taxon>Mycena</taxon>
    </lineage>
</organism>
<name>A0AAD6TYJ1_9AGAR</name>
<evidence type="ECO:0000313" key="2">
    <source>
        <dbReference type="Proteomes" id="UP001222325"/>
    </source>
</evidence>
<accession>A0AAD6TYJ1</accession>
<evidence type="ECO:0000313" key="1">
    <source>
        <dbReference type="EMBL" id="KAJ7082744.1"/>
    </source>
</evidence>
<gene>
    <name evidence="1" type="ORF">B0H15DRAFT_803180</name>
</gene>
<keyword evidence="2" id="KW-1185">Reference proteome</keyword>
<dbReference type="Proteomes" id="UP001222325">
    <property type="component" value="Unassembled WGS sequence"/>
</dbReference>
<sequence length="440" mass="48155">MVPRKRSGAPYLPTLPSSVTTRRCVRTYFVRDSGSLRVARICVTRFSGLTHPAGVETHIASHERRVPLRVVRFLRAARFAINFAAVATSLDLHRFRRVSHASGASALSQLDLAMASMRLARRHRPTASPTALNTRAPLFVFPPQRRHTLPTSPCRFDASGVPETSEPIFRGPVTAVPRPPVTSPCAAAPNIRSGFDVPLSTMCRTRRPHIYHFGKYRGIPPWPASCPGSQFKFWPSRDRAVTCVGDIHGSRPSSTRCFFDFLGSDERAIGDAPPAALEKNRSDFWHSRERAAAAPTHCLTHIGDIIAYRRCSAAFDVPSSGTVPGVVFRFLGIPVRPLQGFAAKSSNALLLGDLGVTPTPRFLHAPDPAASRLDRPPGTDSRCIGDSQSLNKFKISAKVGEDTAWGRRTFREGRVRARGVRPTVGEALAVPAKSRRTLLP</sequence>
<reference evidence="1" key="1">
    <citation type="submission" date="2023-03" db="EMBL/GenBank/DDBJ databases">
        <title>Massive genome expansion in bonnet fungi (Mycena s.s.) driven by repeated elements and novel gene families across ecological guilds.</title>
        <authorList>
            <consortium name="Lawrence Berkeley National Laboratory"/>
            <person name="Harder C.B."/>
            <person name="Miyauchi S."/>
            <person name="Viragh M."/>
            <person name="Kuo A."/>
            <person name="Thoen E."/>
            <person name="Andreopoulos B."/>
            <person name="Lu D."/>
            <person name="Skrede I."/>
            <person name="Drula E."/>
            <person name="Henrissat B."/>
            <person name="Morin E."/>
            <person name="Kohler A."/>
            <person name="Barry K."/>
            <person name="LaButti K."/>
            <person name="Morin E."/>
            <person name="Salamov A."/>
            <person name="Lipzen A."/>
            <person name="Mereny Z."/>
            <person name="Hegedus B."/>
            <person name="Baldrian P."/>
            <person name="Stursova M."/>
            <person name="Weitz H."/>
            <person name="Taylor A."/>
            <person name="Grigoriev I.V."/>
            <person name="Nagy L.G."/>
            <person name="Martin F."/>
            <person name="Kauserud H."/>
        </authorList>
    </citation>
    <scope>NUCLEOTIDE SEQUENCE</scope>
    <source>
        <strain evidence="1">CBHHK173m</strain>
    </source>
</reference>
<dbReference type="AlphaFoldDB" id="A0AAD6TYJ1"/>